<keyword evidence="3" id="KW-0808">Transferase</keyword>
<evidence type="ECO:0000313" key="4">
    <source>
        <dbReference type="Proteomes" id="UP000827138"/>
    </source>
</evidence>
<sequence length="592" mass="63199">MSEARYNILVVSDNSGRGEGGAEVFNQELAEALARRHNVTLFTANPDMPAHEGIQRTVQTQPPMIDPGPGAGGEPRPMKRREWLEELAGRDPQQYGLEDPAAQPYDIIIGHSRFSGPAAAGLRENWYQDARLVHFLHTSPERLPFVRGLTPERAEAKAAKDSAIERELMERSDVVAGVGPLLAQASRDLSAEGVNVPHSHEFVPGTKIYDPVQHDPAPETLNLLVMGRVGDPLKGVDDAATAVKQLNEAGLRVHLTVRGIRHEELEEQFERLEDLTGGNVTVKPRTTSVDELNEDIRAAHAMIMPSKHEGFGMVASEGLGHGVPVLVNEESGAAQFLQDPERFPPEIGRPCVVTEPTDGSSRAQMWMRAIRELRQDLPARQAGALHMREILQQYSWEHAAEATVQAAMEQTPLPHRDPRTLITAQERDLLRTVQGPNGQLLRPDAPEQAPPAMEEQPGPGVGVRRDGPAQEGQAPGAPAPVWQAGLPQNARSAQQAGAGAENAQGAASPENPTPLWQVGLPQTQTQAGAGAGAGSPRGAAPAESATPLWQVGVDQGQPAAGHGAGESAPGRSAGAQQPPPDLSGPRGGEIEV</sequence>
<dbReference type="Pfam" id="PF20706">
    <property type="entry name" value="GT4-conflict"/>
    <property type="match status" value="1"/>
</dbReference>
<gene>
    <name evidence="3" type="ORF">K1J60_19880</name>
</gene>
<reference evidence="3 4" key="1">
    <citation type="submission" date="2021-08" db="EMBL/GenBank/DDBJ databases">
        <authorList>
            <person name="Ping M."/>
        </authorList>
    </citation>
    <scope>NUCLEOTIDE SEQUENCE [LARGE SCALE GENOMIC DNA]</scope>
    <source>
        <strain evidence="3 4">MG28</strain>
    </source>
</reference>
<feature type="compositionally biased region" description="Low complexity" evidence="2">
    <location>
        <begin position="493"/>
        <end position="507"/>
    </location>
</feature>
<accession>A0ABX8XRE7</accession>
<dbReference type="EMBL" id="CP080647">
    <property type="protein sequence ID" value="QYX78505.1"/>
    <property type="molecule type" value="Genomic_DNA"/>
</dbReference>
<dbReference type="RefSeq" id="WP_220647379.1">
    <property type="nucleotide sequence ID" value="NZ_CP080647.1"/>
</dbReference>
<keyword evidence="3" id="KW-0328">Glycosyltransferase</keyword>
<dbReference type="Gene3D" id="3.40.50.2000">
    <property type="entry name" value="Glycogen Phosphorylase B"/>
    <property type="match status" value="2"/>
</dbReference>
<feature type="compositionally biased region" description="Low complexity" evidence="2">
    <location>
        <begin position="469"/>
        <end position="480"/>
    </location>
</feature>
<name>A0ABX8XRE7_9ACTN</name>
<dbReference type="SUPFAM" id="SSF53756">
    <property type="entry name" value="UDP-Glycosyltransferase/glycogen phosphorylase"/>
    <property type="match status" value="1"/>
</dbReference>
<evidence type="ECO:0000313" key="3">
    <source>
        <dbReference type="EMBL" id="QYX78505.1"/>
    </source>
</evidence>
<organism evidence="3 4">
    <name type="scientific">Streptomyces akebiae</name>
    <dbReference type="NCBI Taxonomy" id="2865673"/>
    <lineage>
        <taxon>Bacteria</taxon>
        <taxon>Bacillati</taxon>
        <taxon>Actinomycetota</taxon>
        <taxon>Actinomycetes</taxon>
        <taxon>Kitasatosporales</taxon>
        <taxon>Streptomycetaceae</taxon>
        <taxon>Streptomyces</taxon>
    </lineage>
</organism>
<keyword evidence="4" id="KW-1185">Reference proteome</keyword>
<dbReference type="GO" id="GO:0016757">
    <property type="term" value="F:glycosyltransferase activity"/>
    <property type="evidence" value="ECO:0007669"/>
    <property type="project" value="UniProtKB-KW"/>
</dbReference>
<evidence type="ECO:0000256" key="1">
    <source>
        <dbReference type="ARBA" id="ARBA00021292"/>
    </source>
</evidence>
<evidence type="ECO:0000256" key="2">
    <source>
        <dbReference type="SAM" id="MobiDB-lite"/>
    </source>
</evidence>
<feature type="compositionally biased region" description="Low complexity" evidence="2">
    <location>
        <begin position="536"/>
        <end position="545"/>
    </location>
</feature>
<dbReference type="PANTHER" id="PTHR12526">
    <property type="entry name" value="GLYCOSYLTRANSFERASE"/>
    <property type="match status" value="1"/>
</dbReference>
<proteinExistence type="predicted"/>
<dbReference type="Proteomes" id="UP000827138">
    <property type="component" value="Chromosome"/>
</dbReference>
<feature type="region of interest" description="Disordered" evidence="2">
    <location>
        <begin position="432"/>
        <end position="592"/>
    </location>
</feature>
<protein>
    <recommendedName>
        <fullName evidence="1">D-inositol 3-phosphate glycosyltransferase</fullName>
    </recommendedName>
</protein>
<feature type="compositionally biased region" description="Low complexity" evidence="2">
    <location>
        <begin position="446"/>
        <end position="458"/>
    </location>
</feature>
<dbReference type="CDD" id="cd03801">
    <property type="entry name" value="GT4_PimA-like"/>
    <property type="match status" value="1"/>
</dbReference>